<dbReference type="InterPro" id="IPR004882">
    <property type="entry name" value="Luc7-rel"/>
</dbReference>
<evidence type="ECO:0000313" key="3">
    <source>
        <dbReference type="Proteomes" id="UP000230750"/>
    </source>
</evidence>
<dbReference type="PANTHER" id="PTHR12375">
    <property type="entry name" value="RNA-BINDING PROTEIN LUC7-RELATED"/>
    <property type="match status" value="1"/>
</dbReference>
<dbReference type="Pfam" id="PF03194">
    <property type="entry name" value="LUC7"/>
    <property type="match status" value="1"/>
</dbReference>
<dbReference type="OrthoDB" id="153872at2759"/>
<name>A0A2G8KBZ2_STIJA</name>
<dbReference type="STRING" id="307972.A0A2G8KBZ2"/>
<proteinExistence type="inferred from homology"/>
<comment type="caution">
    <text evidence="2">The sequence shown here is derived from an EMBL/GenBank/DDBJ whole genome shotgun (WGS) entry which is preliminary data.</text>
</comment>
<accession>A0A2G8KBZ2</accession>
<dbReference type="EMBL" id="MRZV01000710">
    <property type="protein sequence ID" value="PIK45500.1"/>
    <property type="molecule type" value="Genomic_DNA"/>
</dbReference>
<sequence length="147" mass="16442">MRKMLDELMGTTRNGIEEGAARPRFTDAKVCRAFLLNCCPHDILASTRADLGDCTKFHDPALRADYEMASKLREHGYEDDSLAQLNAFLADIDRRTEVSKKRLAETQESLSAEVNAKAEKVHEFAEHIGKKLAEAEKLGNDGFVEES</sequence>
<dbReference type="Proteomes" id="UP000230750">
    <property type="component" value="Unassembled WGS sequence"/>
</dbReference>
<dbReference type="GO" id="GO:0006376">
    <property type="term" value="P:mRNA splice site recognition"/>
    <property type="evidence" value="ECO:0007669"/>
    <property type="project" value="InterPro"/>
</dbReference>
<reference evidence="2 3" key="1">
    <citation type="journal article" date="2017" name="PLoS Biol.">
        <title>The sea cucumber genome provides insights into morphological evolution and visceral regeneration.</title>
        <authorList>
            <person name="Zhang X."/>
            <person name="Sun L."/>
            <person name="Yuan J."/>
            <person name="Sun Y."/>
            <person name="Gao Y."/>
            <person name="Zhang L."/>
            <person name="Li S."/>
            <person name="Dai H."/>
            <person name="Hamel J.F."/>
            <person name="Liu C."/>
            <person name="Yu Y."/>
            <person name="Liu S."/>
            <person name="Lin W."/>
            <person name="Guo K."/>
            <person name="Jin S."/>
            <person name="Xu P."/>
            <person name="Storey K.B."/>
            <person name="Huan P."/>
            <person name="Zhang T."/>
            <person name="Zhou Y."/>
            <person name="Zhang J."/>
            <person name="Lin C."/>
            <person name="Li X."/>
            <person name="Xing L."/>
            <person name="Huo D."/>
            <person name="Sun M."/>
            <person name="Wang L."/>
            <person name="Mercier A."/>
            <person name="Li F."/>
            <person name="Yang H."/>
            <person name="Xiang J."/>
        </authorList>
    </citation>
    <scope>NUCLEOTIDE SEQUENCE [LARGE SCALE GENOMIC DNA]</scope>
    <source>
        <strain evidence="2">Shaxun</strain>
        <tissue evidence="2">Muscle</tissue>
    </source>
</reference>
<dbReference type="AlphaFoldDB" id="A0A2G8KBZ2"/>
<evidence type="ECO:0000313" key="2">
    <source>
        <dbReference type="EMBL" id="PIK45500.1"/>
    </source>
</evidence>
<gene>
    <name evidence="2" type="ORF">BSL78_17645</name>
</gene>
<dbReference type="GO" id="GO:0003729">
    <property type="term" value="F:mRNA binding"/>
    <property type="evidence" value="ECO:0007669"/>
    <property type="project" value="InterPro"/>
</dbReference>
<organism evidence="2 3">
    <name type="scientific">Stichopus japonicus</name>
    <name type="common">Sea cucumber</name>
    <dbReference type="NCBI Taxonomy" id="307972"/>
    <lineage>
        <taxon>Eukaryota</taxon>
        <taxon>Metazoa</taxon>
        <taxon>Echinodermata</taxon>
        <taxon>Eleutherozoa</taxon>
        <taxon>Echinozoa</taxon>
        <taxon>Holothuroidea</taxon>
        <taxon>Aspidochirotacea</taxon>
        <taxon>Aspidochirotida</taxon>
        <taxon>Stichopodidae</taxon>
        <taxon>Apostichopus</taxon>
    </lineage>
</organism>
<keyword evidence="3" id="KW-1185">Reference proteome</keyword>
<evidence type="ECO:0000256" key="1">
    <source>
        <dbReference type="ARBA" id="ARBA00005655"/>
    </source>
</evidence>
<protein>
    <submittedName>
        <fullName evidence="2">Putative RNA-binding protein Luc7-like 2</fullName>
    </submittedName>
</protein>
<comment type="similarity">
    <text evidence="1">Belongs to the Luc7 family.</text>
</comment>
<dbReference type="GO" id="GO:0005685">
    <property type="term" value="C:U1 snRNP"/>
    <property type="evidence" value="ECO:0007669"/>
    <property type="project" value="InterPro"/>
</dbReference>